<gene>
    <name evidence="7" type="ORF">Thpro_021327</name>
</gene>
<proteinExistence type="predicted"/>
<dbReference type="Gene3D" id="1.10.150.130">
    <property type="match status" value="1"/>
</dbReference>
<name>A0A1A6C6T9_9GAMM</name>
<evidence type="ECO:0000256" key="2">
    <source>
        <dbReference type="ARBA" id="ARBA00023125"/>
    </source>
</evidence>
<evidence type="ECO:0000313" key="7">
    <source>
        <dbReference type="EMBL" id="OBS10277.1"/>
    </source>
</evidence>
<dbReference type="GO" id="GO:0003677">
    <property type="term" value="F:DNA binding"/>
    <property type="evidence" value="ECO:0007669"/>
    <property type="project" value="UniProtKB-UniRule"/>
</dbReference>
<comment type="caution">
    <text evidence="7">The sequence shown here is derived from an EMBL/GenBank/DDBJ whole genome shotgun (WGS) entry which is preliminary data.</text>
</comment>
<accession>A0A1A6C6T9</accession>
<dbReference type="Proteomes" id="UP000029273">
    <property type="component" value="Unassembled WGS sequence"/>
</dbReference>
<dbReference type="RefSeq" id="WP_038088624.1">
    <property type="nucleotide sequence ID" value="NZ_JQSG02000002.1"/>
</dbReference>
<feature type="domain" description="Tyr recombinase" evidence="5">
    <location>
        <begin position="170"/>
        <end position="354"/>
    </location>
</feature>
<dbReference type="InterPro" id="IPR011010">
    <property type="entry name" value="DNA_brk_join_enz"/>
</dbReference>
<dbReference type="InterPro" id="IPR002104">
    <property type="entry name" value="Integrase_catalytic"/>
</dbReference>
<evidence type="ECO:0000256" key="1">
    <source>
        <dbReference type="ARBA" id="ARBA00022908"/>
    </source>
</evidence>
<evidence type="ECO:0000259" key="5">
    <source>
        <dbReference type="PROSITE" id="PS51898"/>
    </source>
</evidence>
<dbReference type="CDD" id="cd00796">
    <property type="entry name" value="INT_Rci_Hp1_C"/>
    <property type="match status" value="1"/>
</dbReference>
<evidence type="ECO:0000313" key="8">
    <source>
        <dbReference type="Proteomes" id="UP000029273"/>
    </source>
</evidence>
<dbReference type="PROSITE" id="PS51900">
    <property type="entry name" value="CB"/>
    <property type="match status" value="1"/>
</dbReference>
<dbReference type="InterPro" id="IPR050090">
    <property type="entry name" value="Tyrosine_recombinase_XerCD"/>
</dbReference>
<dbReference type="AlphaFoldDB" id="A0A1A6C6T9"/>
<dbReference type="EMBL" id="JQSG02000002">
    <property type="protein sequence ID" value="OBS10277.1"/>
    <property type="molecule type" value="Genomic_DNA"/>
</dbReference>
<dbReference type="SUPFAM" id="SSF56349">
    <property type="entry name" value="DNA breaking-rejoining enzymes"/>
    <property type="match status" value="1"/>
</dbReference>
<reference evidence="7 8" key="1">
    <citation type="journal article" date="2014" name="Genome Announc.">
        <title>Draft Genome Sequence of the Iron-Oxidizing, Acidophilic, and Halotolerant 'Thiobacillus prosperus' Type Strain DSM 5130.</title>
        <authorList>
            <person name="Ossandon F.J."/>
            <person name="Cardenas J.P."/>
            <person name="Corbett M."/>
            <person name="Quatrini R."/>
            <person name="Holmes D.S."/>
            <person name="Watkin E."/>
        </authorList>
    </citation>
    <scope>NUCLEOTIDE SEQUENCE [LARGE SCALE GENOMIC DNA]</scope>
    <source>
        <strain evidence="7 8">DSM 5130</strain>
    </source>
</reference>
<keyword evidence="3" id="KW-0233">DNA recombination</keyword>
<protein>
    <submittedName>
        <fullName evidence="7">Integrase</fullName>
    </submittedName>
</protein>
<keyword evidence="8" id="KW-1185">Reference proteome</keyword>
<dbReference type="InterPro" id="IPR010998">
    <property type="entry name" value="Integrase_recombinase_N"/>
</dbReference>
<feature type="domain" description="Core-binding (CB)" evidence="6">
    <location>
        <begin position="59"/>
        <end position="147"/>
    </location>
</feature>
<dbReference type="InterPro" id="IPR044068">
    <property type="entry name" value="CB"/>
</dbReference>
<organism evidence="7 8">
    <name type="scientific">Acidihalobacter prosperus</name>
    <dbReference type="NCBI Taxonomy" id="160660"/>
    <lineage>
        <taxon>Bacteria</taxon>
        <taxon>Pseudomonadati</taxon>
        <taxon>Pseudomonadota</taxon>
        <taxon>Gammaproteobacteria</taxon>
        <taxon>Chromatiales</taxon>
        <taxon>Ectothiorhodospiraceae</taxon>
        <taxon>Acidihalobacter</taxon>
    </lineage>
</organism>
<dbReference type="STRING" id="160660.BJI67_12990"/>
<evidence type="ECO:0000256" key="3">
    <source>
        <dbReference type="ARBA" id="ARBA00023172"/>
    </source>
</evidence>
<dbReference type="InterPro" id="IPR013762">
    <property type="entry name" value="Integrase-like_cat_sf"/>
</dbReference>
<evidence type="ECO:0000256" key="4">
    <source>
        <dbReference type="PROSITE-ProRule" id="PRU01248"/>
    </source>
</evidence>
<dbReference type="Gene3D" id="1.10.443.10">
    <property type="entry name" value="Intergrase catalytic core"/>
    <property type="match status" value="1"/>
</dbReference>
<dbReference type="OrthoDB" id="5567253at2"/>
<dbReference type="PANTHER" id="PTHR30349:SF94">
    <property type="entry name" value="INTEGRASE_RECOMBINASE HI_1414-RELATED"/>
    <property type="match status" value="1"/>
</dbReference>
<dbReference type="Pfam" id="PF00589">
    <property type="entry name" value="Phage_integrase"/>
    <property type="match status" value="1"/>
</dbReference>
<keyword evidence="2 4" id="KW-0238">DNA-binding</keyword>
<dbReference type="GO" id="GO:0006310">
    <property type="term" value="P:DNA recombination"/>
    <property type="evidence" value="ECO:0007669"/>
    <property type="project" value="UniProtKB-KW"/>
</dbReference>
<dbReference type="PANTHER" id="PTHR30349">
    <property type="entry name" value="PHAGE INTEGRASE-RELATED"/>
    <property type="match status" value="1"/>
</dbReference>
<dbReference type="GO" id="GO:0015074">
    <property type="term" value="P:DNA integration"/>
    <property type="evidence" value="ECO:0007669"/>
    <property type="project" value="UniProtKB-KW"/>
</dbReference>
<keyword evidence="1" id="KW-0229">DNA integration</keyword>
<sequence>MATITKTQSGTWKAMIRRQGWPTTIKTFRLKRDAEDWARTTEDQMVRGLYVQRSHGERMTLDKALDRYLREVTPTKKSSTAAREAHHALPLREALGRYALAAITPDIVADYRDKRLATISPQTGRLLSASTVRLELALLGHLYSTAIREWGLGLTINPVQHIRRPKPSEGRNRRLTGDEERRLLAACDEHSNPMLGAVVRLALHTGMRQGEILSLTADQVDLDRRVVRLSMTKNGSARTVPLSRAAVDVLRDALTCPLRRGSPLVFPGEPKRGQAGRENPERGPYVINRVWAHALKRAGIEGLRFHDLRHEAVSRLVERGLSDQEVAAISGHKSMQMLRRYTHLRAEDLVEKLD</sequence>
<evidence type="ECO:0000259" key="6">
    <source>
        <dbReference type="PROSITE" id="PS51900"/>
    </source>
</evidence>
<dbReference type="PROSITE" id="PS51898">
    <property type="entry name" value="TYR_RECOMBINASE"/>
    <property type="match status" value="1"/>
</dbReference>